<dbReference type="STRING" id="1628148.BI198_01460"/>
<name>A0A1E7Q9R6_9GAMM</name>
<dbReference type="AlphaFoldDB" id="A0A1E7Q9R6"/>
<dbReference type="InterPro" id="IPR048342">
    <property type="entry name" value="DUF1285_C"/>
</dbReference>
<dbReference type="Gene3D" id="3.10.540.10">
    <property type="entry name" value="duf1285 like domain"/>
    <property type="match status" value="1"/>
</dbReference>
<dbReference type="InterPro" id="IPR023361">
    <property type="entry name" value="DUF1285_beta_roll_sf"/>
</dbReference>
<dbReference type="Pfam" id="PF06938">
    <property type="entry name" value="DUF1285_N"/>
    <property type="match status" value="1"/>
</dbReference>
<evidence type="ECO:0000259" key="2">
    <source>
        <dbReference type="Pfam" id="PF21028"/>
    </source>
</evidence>
<evidence type="ECO:0000259" key="1">
    <source>
        <dbReference type="Pfam" id="PF06938"/>
    </source>
</evidence>
<dbReference type="InterPro" id="IPR048341">
    <property type="entry name" value="DUF1285_N"/>
</dbReference>
<feature type="domain" description="DUF1285" evidence="2">
    <location>
        <begin position="83"/>
        <end position="174"/>
    </location>
</feature>
<proteinExistence type="predicted"/>
<evidence type="ECO:0008006" key="5">
    <source>
        <dbReference type="Google" id="ProtNLM"/>
    </source>
</evidence>
<organism evidence="3 4">
    <name type="scientific">Rheinheimera salexigens</name>
    <dbReference type="NCBI Taxonomy" id="1628148"/>
    <lineage>
        <taxon>Bacteria</taxon>
        <taxon>Pseudomonadati</taxon>
        <taxon>Pseudomonadota</taxon>
        <taxon>Gammaproteobacteria</taxon>
        <taxon>Chromatiales</taxon>
        <taxon>Chromatiaceae</taxon>
        <taxon>Rheinheimera</taxon>
    </lineage>
</organism>
<dbReference type="Proteomes" id="UP000242258">
    <property type="component" value="Unassembled WGS sequence"/>
</dbReference>
<gene>
    <name evidence="3" type="ORF">BI198_01460</name>
</gene>
<evidence type="ECO:0000313" key="3">
    <source>
        <dbReference type="EMBL" id="OEY70886.1"/>
    </source>
</evidence>
<keyword evidence="4" id="KW-1185">Reference proteome</keyword>
<feature type="domain" description="DUF1285" evidence="1">
    <location>
        <begin position="16"/>
        <end position="82"/>
    </location>
</feature>
<dbReference type="EMBL" id="MKEK01000001">
    <property type="protein sequence ID" value="OEY70886.1"/>
    <property type="molecule type" value="Genomic_DNA"/>
</dbReference>
<dbReference type="InterPro" id="IPR010707">
    <property type="entry name" value="DUF1285"/>
</dbReference>
<comment type="caution">
    <text evidence="3">The sequence shown here is derived from an EMBL/GenBank/DDBJ whole genome shotgun (WGS) entry which is preliminary data.</text>
</comment>
<reference evidence="4" key="1">
    <citation type="submission" date="2016-09" db="EMBL/GenBank/DDBJ databases">
        <authorList>
            <person name="Wan X."/>
            <person name="Hou S."/>
        </authorList>
    </citation>
    <scope>NUCLEOTIDE SEQUENCE [LARGE SCALE GENOMIC DNA]</scope>
    <source>
        <strain evidence="4">KH87</strain>
    </source>
</reference>
<evidence type="ECO:0000313" key="4">
    <source>
        <dbReference type="Proteomes" id="UP000242258"/>
    </source>
</evidence>
<dbReference type="Gene3D" id="2.30.270.10">
    <property type="entry name" value="duf1285 protein"/>
    <property type="match status" value="1"/>
</dbReference>
<dbReference type="Pfam" id="PF21028">
    <property type="entry name" value="DUF1285_C"/>
    <property type="match status" value="1"/>
</dbReference>
<sequence length="182" mass="20790">MDLKALQQQLQQPNLAPVEQWQPKFCGDIPLYIDADGQWFYNNSLIQRPAMVKLFASVLLYQDGEHFLQTPVEKMRIKVADAAFIITDWQWLTSNDLPVLALTSSIGDKVLVSPEHPILLALSAEQDWLPYVQMWRGLTAKLSRNVYYQLAEQVSTVYCNGQQHYQLKSAGFPYTFAIAPLN</sequence>
<accession>A0A1E7Q9R6</accession>
<protein>
    <recommendedName>
        <fullName evidence="5">DUF1285 domain-containing protein</fullName>
    </recommendedName>
</protein>
<dbReference type="OrthoDB" id="3078366at2"/>
<dbReference type="PIRSF" id="PIRSF029557">
    <property type="entry name" value="UCP029557"/>
    <property type="match status" value="1"/>
</dbReference>